<keyword evidence="2" id="KW-0479">Metal-binding</keyword>
<dbReference type="InterPro" id="IPR003785">
    <property type="entry name" value="Creatininase/forma_Hydrolase"/>
</dbReference>
<evidence type="ECO:0000256" key="4">
    <source>
        <dbReference type="ARBA" id="ARBA00022833"/>
    </source>
</evidence>
<dbReference type="Pfam" id="PF02633">
    <property type="entry name" value="Creatininase"/>
    <property type="match status" value="1"/>
</dbReference>
<gene>
    <name evidence="6" type="ORF">IF651_07330</name>
</gene>
<dbReference type="Gene3D" id="3.40.50.10310">
    <property type="entry name" value="Creatininase"/>
    <property type="match status" value="1"/>
</dbReference>
<evidence type="ECO:0000256" key="2">
    <source>
        <dbReference type="ARBA" id="ARBA00022723"/>
    </source>
</evidence>
<dbReference type="PANTHER" id="PTHR35005">
    <property type="entry name" value="3-DEHYDRO-SCYLLO-INOSOSE HYDROLASE"/>
    <property type="match status" value="1"/>
</dbReference>
<evidence type="ECO:0000313" key="6">
    <source>
        <dbReference type="EMBL" id="MBD8078866.1"/>
    </source>
</evidence>
<dbReference type="SUPFAM" id="SSF102215">
    <property type="entry name" value="Creatininase"/>
    <property type="match status" value="1"/>
</dbReference>
<dbReference type="GO" id="GO:0016811">
    <property type="term" value="F:hydrolase activity, acting on carbon-nitrogen (but not peptide) bonds, in linear amides"/>
    <property type="evidence" value="ECO:0007669"/>
    <property type="project" value="TreeGrafter"/>
</dbReference>
<dbReference type="GO" id="GO:0046872">
    <property type="term" value="F:metal ion binding"/>
    <property type="evidence" value="ECO:0007669"/>
    <property type="project" value="UniProtKB-KW"/>
</dbReference>
<dbReference type="GO" id="GO:0009231">
    <property type="term" value="P:riboflavin biosynthetic process"/>
    <property type="evidence" value="ECO:0007669"/>
    <property type="project" value="TreeGrafter"/>
</dbReference>
<proteinExistence type="inferred from homology"/>
<keyword evidence="4" id="KW-0862">Zinc</keyword>
<accession>A0A927G8G3</accession>
<dbReference type="RefSeq" id="WP_191828431.1">
    <property type="nucleotide sequence ID" value="NZ_JACYHB010000004.1"/>
</dbReference>
<reference evidence="6" key="2">
    <citation type="submission" date="2020-09" db="EMBL/GenBank/DDBJ databases">
        <authorList>
            <person name="Yu Y."/>
        </authorList>
    </citation>
    <scope>NUCLEOTIDE SEQUENCE</scope>
    <source>
        <strain evidence="6">KCTC 49039</strain>
    </source>
</reference>
<sequence length="273" mass="28747">MAPRVPRFLDMTWQEVAALPAGTVAVLPLGAVEQHGPHLPVSTDLVTASETAAAAVETVTASGEASVVLLEALAYTKSDEHAGFPGTVWLSWDTLMRVLVDVGRSLAASGIERLVLVNGHGGNSALGQVANRELRRRFGLRTFFAHVSTPRDQGGAPASGGEHGLGVHGGHGETSLMLHLRPELVHMELAERRVPEGLLAYEQIGFGKPVSFGWLSSDFGADGHVGDPTTATAEAGKEMFEHAVEQLARTLVEAARFTTPVDGAAGLVARDRT</sequence>
<name>A0A927G8G3_9MICO</name>
<comment type="cofactor">
    <cofactor evidence="1">
        <name>Zn(2+)</name>
        <dbReference type="ChEBI" id="CHEBI:29105"/>
    </cofactor>
</comment>
<comment type="caution">
    <text evidence="6">The sequence shown here is derived from an EMBL/GenBank/DDBJ whole genome shotgun (WGS) entry which is preliminary data.</text>
</comment>
<evidence type="ECO:0000256" key="5">
    <source>
        <dbReference type="ARBA" id="ARBA00024029"/>
    </source>
</evidence>
<comment type="similarity">
    <text evidence="5">Belongs to the creatininase superfamily.</text>
</comment>
<evidence type="ECO:0000256" key="3">
    <source>
        <dbReference type="ARBA" id="ARBA00022801"/>
    </source>
</evidence>
<dbReference type="Proteomes" id="UP000610846">
    <property type="component" value="Unassembled WGS sequence"/>
</dbReference>
<keyword evidence="3" id="KW-0378">Hydrolase</keyword>
<protein>
    <submittedName>
        <fullName evidence="6">Creatininase family protein</fullName>
    </submittedName>
</protein>
<evidence type="ECO:0000313" key="7">
    <source>
        <dbReference type="Proteomes" id="UP000610846"/>
    </source>
</evidence>
<organism evidence="6 7">
    <name type="scientific">Cellulosimicrobium arenosum</name>
    <dbReference type="NCBI Taxonomy" id="2708133"/>
    <lineage>
        <taxon>Bacteria</taxon>
        <taxon>Bacillati</taxon>
        <taxon>Actinomycetota</taxon>
        <taxon>Actinomycetes</taxon>
        <taxon>Micrococcales</taxon>
        <taxon>Promicromonosporaceae</taxon>
        <taxon>Cellulosimicrobium</taxon>
    </lineage>
</organism>
<dbReference type="AlphaFoldDB" id="A0A927G8G3"/>
<dbReference type="EMBL" id="JACYHB010000004">
    <property type="protein sequence ID" value="MBD8078866.1"/>
    <property type="molecule type" value="Genomic_DNA"/>
</dbReference>
<dbReference type="InterPro" id="IPR024087">
    <property type="entry name" value="Creatininase-like_sf"/>
</dbReference>
<dbReference type="PANTHER" id="PTHR35005:SF1">
    <property type="entry name" value="2-AMINO-5-FORMYLAMINO-6-RIBOSYLAMINOPYRIMIDIN-4(3H)-ONE 5'-MONOPHOSPHATE DEFORMYLASE"/>
    <property type="match status" value="1"/>
</dbReference>
<reference evidence="6" key="1">
    <citation type="journal article" date="2018" name="Curr. Microbiol.">
        <title>Cellulosimicrobium arenosum sp. nov., Isolated from Marine Sediment Sand.</title>
        <authorList>
            <person name="Oh M."/>
            <person name="Kim J.H."/>
            <person name="Yoon J.H."/>
            <person name="Schumann P."/>
            <person name="Kim W."/>
        </authorList>
    </citation>
    <scope>NUCLEOTIDE SEQUENCE</scope>
    <source>
        <strain evidence="6">KCTC 49039</strain>
    </source>
</reference>
<evidence type="ECO:0000256" key="1">
    <source>
        <dbReference type="ARBA" id="ARBA00001947"/>
    </source>
</evidence>
<keyword evidence="7" id="KW-1185">Reference proteome</keyword>